<dbReference type="InterPro" id="IPR044526">
    <property type="entry name" value="NAKR1-3"/>
</dbReference>
<evidence type="ECO:0000259" key="3">
    <source>
        <dbReference type="PROSITE" id="PS50846"/>
    </source>
</evidence>
<dbReference type="InterPro" id="IPR006121">
    <property type="entry name" value="HMA_dom"/>
</dbReference>
<dbReference type="Gene3D" id="3.30.70.100">
    <property type="match status" value="1"/>
</dbReference>
<dbReference type="EMBL" id="BAABME010013921">
    <property type="protein sequence ID" value="GAA0186664.1"/>
    <property type="molecule type" value="Genomic_DNA"/>
</dbReference>
<evidence type="ECO:0000313" key="4">
    <source>
        <dbReference type="EMBL" id="GAA0186664.1"/>
    </source>
</evidence>
<accession>A0AAV3S1T6</accession>
<dbReference type="Proteomes" id="UP001454036">
    <property type="component" value="Unassembled WGS sequence"/>
</dbReference>
<feature type="region of interest" description="Disordered" evidence="2">
    <location>
        <begin position="147"/>
        <end position="211"/>
    </location>
</feature>
<protein>
    <recommendedName>
        <fullName evidence="3">HMA domain-containing protein</fullName>
    </recommendedName>
</protein>
<evidence type="ECO:0000256" key="2">
    <source>
        <dbReference type="SAM" id="MobiDB-lite"/>
    </source>
</evidence>
<dbReference type="SUPFAM" id="SSF55008">
    <property type="entry name" value="HMA, heavy metal-associated domain"/>
    <property type="match status" value="1"/>
</dbReference>
<comment type="caution">
    <text evidence="4">The sequence shown here is derived from an EMBL/GenBank/DDBJ whole genome shotgun (WGS) entry which is preliminary data.</text>
</comment>
<organism evidence="4 5">
    <name type="scientific">Lithospermum erythrorhizon</name>
    <name type="common">Purple gromwell</name>
    <name type="synonym">Lithospermum officinale var. erythrorhizon</name>
    <dbReference type="NCBI Taxonomy" id="34254"/>
    <lineage>
        <taxon>Eukaryota</taxon>
        <taxon>Viridiplantae</taxon>
        <taxon>Streptophyta</taxon>
        <taxon>Embryophyta</taxon>
        <taxon>Tracheophyta</taxon>
        <taxon>Spermatophyta</taxon>
        <taxon>Magnoliopsida</taxon>
        <taxon>eudicotyledons</taxon>
        <taxon>Gunneridae</taxon>
        <taxon>Pentapetalae</taxon>
        <taxon>asterids</taxon>
        <taxon>lamiids</taxon>
        <taxon>Boraginales</taxon>
        <taxon>Boraginaceae</taxon>
        <taxon>Boraginoideae</taxon>
        <taxon>Lithospermeae</taxon>
        <taxon>Lithospermum</taxon>
    </lineage>
</organism>
<sequence>MKSIELFCASPSSTAICSSMEQYSMVRHGMKQLDRHTHGLGDRLKTRTPPCLSERPFNPRPSFHQKSRKSSSRPNEIRRKSSADISNLRHNSPSTSSRYLLSDEKSMFQSSSVDAEISSDLVVYKPKSKVNNCKELEVFRSSSARSSNESPVYKLSSSTTLARSSHESSMRTNNNTTTLARLSHESPVYKSSSAKSNNDMQLHKSSSTSTRNQVVELRVSIHCKGCEGKVRKHLSKMEGVTSCNIDLVSKKVTVVGNVTPLSVRA</sequence>
<comment type="subcellular location">
    <subcellularLocation>
        <location evidence="1">Membrane</location>
        <topology evidence="1">Peripheral membrane protein</topology>
    </subcellularLocation>
</comment>
<evidence type="ECO:0000256" key="1">
    <source>
        <dbReference type="ARBA" id="ARBA00004170"/>
    </source>
</evidence>
<dbReference type="CDD" id="cd00371">
    <property type="entry name" value="HMA"/>
    <property type="match status" value="1"/>
</dbReference>
<reference evidence="4 5" key="1">
    <citation type="submission" date="2024-01" db="EMBL/GenBank/DDBJ databases">
        <title>The complete chloroplast genome sequence of Lithospermum erythrorhizon: insights into the phylogenetic relationship among Boraginaceae species and the maternal lineages of purple gromwells.</title>
        <authorList>
            <person name="Okada T."/>
            <person name="Watanabe K."/>
        </authorList>
    </citation>
    <scope>NUCLEOTIDE SEQUENCE [LARGE SCALE GENOMIC DNA]</scope>
</reference>
<name>A0AAV3S1T6_LITER</name>
<dbReference type="GO" id="GO:0016020">
    <property type="term" value="C:membrane"/>
    <property type="evidence" value="ECO:0007669"/>
    <property type="project" value="UniProtKB-SubCell"/>
</dbReference>
<feature type="compositionally biased region" description="Polar residues" evidence="2">
    <location>
        <begin position="83"/>
        <end position="98"/>
    </location>
</feature>
<dbReference type="AlphaFoldDB" id="A0AAV3S1T6"/>
<feature type="compositionally biased region" description="Polar residues" evidence="2">
    <location>
        <begin position="189"/>
        <end position="211"/>
    </location>
</feature>
<dbReference type="PANTHER" id="PTHR46119">
    <property type="entry name" value="OS08G0405700 PROTEIN"/>
    <property type="match status" value="1"/>
</dbReference>
<dbReference type="Pfam" id="PF00403">
    <property type="entry name" value="HMA"/>
    <property type="match status" value="1"/>
</dbReference>
<evidence type="ECO:0000313" key="5">
    <source>
        <dbReference type="Proteomes" id="UP001454036"/>
    </source>
</evidence>
<proteinExistence type="predicted"/>
<feature type="domain" description="HMA" evidence="3">
    <location>
        <begin position="212"/>
        <end position="265"/>
    </location>
</feature>
<dbReference type="InterPro" id="IPR036163">
    <property type="entry name" value="HMA_dom_sf"/>
</dbReference>
<keyword evidence="5" id="KW-1185">Reference proteome</keyword>
<feature type="region of interest" description="Disordered" evidence="2">
    <location>
        <begin position="38"/>
        <end position="98"/>
    </location>
</feature>
<dbReference type="GO" id="GO:0046872">
    <property type="term" value="F:metal ion binding"/>
    <property type="evidence" value="ECO:0007669"/>
    <property type="project" value="InterPro"/>
</dbReference>
<dbReference type="PROSITE" id="PS50846">
    <property type="entry name" value="HMA_2"/>
    <property type="match status" value="1"/>
</dbReference>
<gene>
    <name evidence="4" type="ORF">LIER_33952</name>
</gene>
<dbReference type="PANTHER" id="PTHR46119:SF12">
    <property type="entry name" value="PROTEIN SODIUM POTASSIUM ROOT DEFECTIVE 3"/>
    <property type="match status" value="1"/>
</dbReference>
<dbReference type="GO" id="GO:0009626">
    <property type="term" value="P:plant-type hypersensitive response"/>
    <property type="evidence" value="ECO:0007669"/>
    <property type="project" value="UniProtKB-KW"/>
</dbReference>